<dbReference type="GO" id="GO:0003676">
    <property type="term" value="F:nucleic acid binding"/>
    <property type="evidence" value="ECO:0007669"/>
    <property type="project" value="InterPro"/>
</dbReference>
<dbReference type="PANTHER" id="PTHR47723">
    <property type="entry name" value="OS05G0353850 PROTEIN"/>
    <property type="match status" value="1"/>
</dbReference>
<keyword evidence="3" id="KW-1185">Reference proteome</keyword>
<dbReference type="Gene3D" id="3.30.420.10">
    <property type="entry name" value="Ribonuclease H-like superfamily/Ribonuclease H"/>
    <property type="match status" value="1"/>
</dbReference>
<dbReference type="InterPro" id="IPR053151">
    <property type="entry name" value="RNase_H-like"/>
</dbReference>
<proteinExistence type="predicted"/>
<name>A0A392U4Q0_9FABA</name>
<dbReference type="InterPro" id="IPR012337">
    <property type="entry name" value="RNaseH-like_sf"/>
</dbReference>
<dbReference type="InterPro" id="IPR036397">
    <property type="entry name" value="RNaseH_sf"/>
</dbReference>
<evidence type="ECO:0000313" key="2">
    <source>
        <dbReference type="EMBL" id="MCI67356.1"/>
    </source>
</evidence>
<sequence>MAEGAGLQEALNLVVSLNLIKVIIELDSERIVTAVKKKIFPRNRWGRIAENCARFLDRHYEASITWVKRDGNAAAHHLARW</sequence>
<feature type="non-terminal residue" evidence="2">
    <location>
        <position position="81"/>
    </location>
</feature>
<dbReference type="PANTHER" id="PTHR47723:SF21">
    <property type="entry name" value="POLYNUCLEOTIDYL TRANSFERASE, RIBONUCLEASE H-LIKE SUPERFAMILY PROTEIN"/>
    <property type="match status" value="1"/>
</dbReference>
<accession>A0A392U4Q0</accession>
<evidence type="ECO:0000259" key="1">
    <source>
        <dbReference type="Pfam" id="PF13456"/>
    </source>
</evidence>
<organism evidence="2 3">
    <name type="scientific">Trifolium medium</name>
    <dbReference type="NCBI Taxonomy" id="97028"/>
    <lineage>
        <taxon>Eukaryota</taxon>
        <taxon>Viridiplantae</taxon>
        <taxon>Streptophyta</taxon>
        <taxon>Embryophyta</taxon>
        <taxon>Tracheophyta</taxon>
        <taxon>Spermatophyta</taxon>
        <taxon>Magnoliopsida</taxon>
        <taxon>eudicotyledons</taxon>
        <taxon>Gunneridae</taxon>
        <taxon>Pentapetalae</taxon>
        <taxon>rosids</taxon>
        <taxon>fabids</taxon>
        <taxon>Fabales</taxon>
        <taxon>Fabaceae</taxon>
        <taxon>Papilionoideae</taxon>
        <taxon>50 kb inversion clade</taxon>
        <taxon>NPAAA clade</taxon>
        <taxon>Hologalegina</taxon>
        <taxon>IRL clade</taxon>
        <taxon>Trifolieae</taxon>
        <taxon>Trifolium</taxon>
    </lineage>
</organism>
<dbReference type="GO" id="GO:0004523">
    <property type="term" value="F:RNA-DNA hybrid ribonuclease activity"/>
    <property type="evidence" value="ECO:0007669"/>
    <property type="project" value="InterPro"/>
</dbReference>
<dbReference type="CDD" id="cd06222">
    <property type="entry name" value="RNase_H_like"/>
    <property type="match status" value="1"/>
</dbReference>
<dbReference type="InterPro" id="IPR002156">
    <property type="entry name" value="RNaseH_domain"/>
</dbReference>
<evidence type="ECO:0000313" key="3">
    <source>
        <dbReference type="Proteomes" id="UP000265520"/>
    </source>
</evidence>
<dbReference type="InterPro" id="IPR044730">
    <property type="entry name" value="RNase_H-like_dom_plant"/>
</dbReference>
<dbReference type="EMBL" id="LXQA010715298">
    <property type="protein sequence ID" value="MCI67356.1"/>
    <property type="molecule type" value="Genomic_DNA"/>
</dbReference>
<dbReference type="SUPFAM" id="SSF53098">
    <property type="entry name" value="Ribonuclease H-like"/>
    <property type="match status" value="1"/>
</dbReference>
<dbReference type="AlphaFoldDB" id="A0A392U4Q0"/>
<protein>
    <submittedName>
        <fullName evidence="2">Aspartic proteinase-like protein 2</fullName>
    </submittedName>
</protein>
<feature type="domain" description="RNase H type-1" evidence="1">
    <location>
        <begin position="1"/>
        <end position="80"/>
    </location>
</feature>
<reference evidence="2 3" key="1">
    <citation type="journal article" date="2018" name="Front. Plant Sci.">
        <title>Red Clover (Trifolium pratense) and Zigzag Clover (T. medium) - A Picture of Genomic Similarities and Differences.</title>
        <authorList>
            <person name="Dluhosova J."/>
            <person name="Istvanek J."/>
            <person name="Nedelnik J."/>
            <person name="Repkova J."/>
        </authorList>
    </citation>
    <scope>NUCLEOTIDE SEQUENCE [LARGE SCALE GENOMIC DNA]</scope>
    <source>
        <strain evidence="3">cv. 10/8</strain>
        <tissue evidence="2">Leaf</tissue>
    </source>
</reference>
<dbReference type="Proteomes" id="UP000265520">
    <property type="component" value="Unassembled WGS sequence"/>
</dbReference>
<comment type="caution">
    <text evidence="2">The sequence shown here is derived from an EMBL/GenBank/DDBJ whole genome shotgun (WGS) entry which is preliminary data.</text>
</comment>
<dbReference type="Pfam" id="PF13456">
    <property type="entry name" value="RVT_3"/>
    <property type="match status" value="1"/>
</dbReference>